<accession>A0A5B2WS77</accession>
<comment type="caution">
    <text evidence="1">The sequence shown here is derived from an EMBL/GenBank/DDBJ whole genome shotgun (WGS) entry which is preliminary data.</text>
</comment>
<dbReference type="EMBL" id="VUOB01000065">
    <property type="protein sequence ID" value="KAA2253542.1"/>
    <property type="molecule type" value="Genomic_DNA"/>
</dbReference>
<reference evidence="1 2" key="1">
    <citation type="submission" date="2019-09" db="EMBL/GenBank/DDBJ databases">
        <title>Goodfellowia gen. nov., a new genus of the Pseudonocardineae related to Actinoalloteichus, containing Goodfellowia coeruleoviolacea gen. nov., comb. nov. gen. nov., comb. nov.</title>
        <authorList>
            <person name="Labeda D."/>
        </authorList>
    </citation>
    <scope>NUCLEOTIDE SEQUENCE [LARGE SCALE GENOMIC DNA]</scope>
    <source>
        <strain evidence="1 2">AN110305</strain>
    </source>
</reference>
<dbReference type="Proteomes" id="UP000323454">
    <property type="component" value="Unassembled WGS sequence"/>
</dbReference>
<gene>
    <name evidence="1" type="ORF">F0L68_32550</name>
</gene>
<protein>
    <submittedName>
        <fullName evidence="1">Uncharacterized protein</fullName>
    </submittedName>
</protein>
<dbReference type="AlphaFoldDB" id="A0A5B2WS77"/>
<sequence>MTLRKVQAAGASLRAPNAQQELDEALAHGPFSRALTLAVEASGLSLQRLQHRLAQVGVHVSTTTLSYWKTGRSRPERPDSLRGVRVLEDVLGLPRGALRDLLGPRRPRGRWVAPASGSVRMEQMWDRPGVVGPLMQWLQAPPINPLRRLSLHESLHLGPDRTQRQLRVREVVRAEEDRISRTFVVFRGDTPGRPPAISSTRYCRLGRVRCDQERSFTVAELALDRVLAEGDTTILEYEVDLGDVEPDNVYHRAFQLPTHQYVIEVHFAEEAVPARCYSSRMDTPAGREEDLREAWISSANIAHAAHIDLAPGLYRMHWDWG</sequence>
<proteinExistence type="predicted"/>
<name>A0A5B2WS77_9PSEU</name>
<evidence type="ECO:0000313" key="1">
    <source>
        <dbReference type="EMBL" id="KAA2253542.1"/>
    </source>
</evidence>
<dbReference type="OrthoDB" id="3690688at2"/>
<keyword evidence="2" id="KW-1185">Reference proteome</keyword>
<organism evidence="1 2">
    <name type="scientific">Solihabitans fulvus</name>
    <dbReference type="NCBI Taxonomy" id="1892852"/>
    <lineage>
        <taxon>Bacteria</taxon>
        <taxon>Bacillati</taxon>
        <taxon>Actinomycetota</taxon>
        <taxon>Actinomycetes</taxon>
        <taxon>Pseudonocardiales</taxon>
        <taxon>Pseudonocardiaceae</taxon>
        <taxon>Solihabitans</taxon>
    </lineage>
</organism>
<dbReference type="RefSeq" id="WP_149853707.1">
    <property type="nucleotide sequence ID" value="NZ_VUOB01000065.1"/>
</dbReference>
<evidence type="ECO:0000313" key="2">
    <source>
        <dbReference type="Proteomes" id="UP000323454"/>
    </source>
</evidence>
<reference evidence="1 2" key="2">
    <citation type="submission" date="2019-09" db="EMBL/GenBank/DDBJ databases">
        <authorList>
            <person name="Jin C."/>
        </authorList>
    </citation>
    <scope>NUCLEOTIDE SEQUENCE [LARGE SCALE GENOMIC DNA]</scope>
    <source>
        <strain evidence="1 2">AN110305</strain>
    </source>
</reference>